<name>A0A8S1REW2_9CILI</name>
<gene>
    <name evidence="1" type="ORF">PSON_ATCC_30995.1.T1590139</name>
</gene>
<dbReference type="AlphaFoldDB" id="A0A8S1REW2"/>
<organism evidence="1 2">
    <name type="scientific">Paramecium sonneborni</name>
    <dbReference type="NCBI Taxonomy" id="65129"/>
    <lineage>
        <taxon>Eukaryota</taxon>
        <taxon>Sar</taxon>
        <taxon>Alveolata</taxon>
        <taxon>Ciliophora</taxon>
        <taxon>Intramacronucleata</taxon>
        <taxon>Oligohymenophorea</taxon>
        <taxon>Peniculida</taxon>
        <taxon>Parameciidae</taxon>
        <taxon>Paramecium</taxon>
    </lineage>
</organism>
<dbReference type="EMBL" id="CAJJDN010000159">
    <property type="protein sequence ID" value="CAD8125540.1"/>
    <property type="molecule type" value="Genomic_DNA"/>
</dbReference>
<evidence type="ECO:0000313" key="2">
    <source>
        <dbReference type="Proteomes" id="UP000692954"/>
    </source>
</evidence>
<evidence type="ECO:0000313" key="1">
    <source>
        <dbReference type="EMBL" id="CAD8125540.1"/>
    </source>
</evidence>
<keyword evidence="2" id="KW-1185">Reference proteome</keyword>
<reference evidence="1" key="1">
    <citation type="submission" date="2021-01" db="EMBL/GenBank/DDBJ databases">
        <authorList>
            <consortium name="Genoscope - CEA"/>
            <person name="William W."/>
        </authorList>
    </citation>
    <scope>NUCLEOTIDE SEQUENCE</scope>
</reference>
<sequence>MKFHFGLSLLSMQKTYLQSQQQKLNKDIHLFQNLLRLQQ</sequence>
<dbReference type="Proteomes" id="UP000692954">
    <property type="component" value="Unassembled WGS sequence"/>
</dbReference>
<proteinExistence type="predicted"/>
<comment type="caution">
    <text evidence="1">The sequence shown here is derived from an EMBL/GenBank/DDBJ whole genome shotgun (WGS) entry which is preliminary data.</text>
</comment>
<accession>A0A8S1REW2</accession>
<protein>
    <submittedName>
        <fullName evidence="1">Uncharacterized protein</fullName>
    </submittedName>
</protein>